<feature type="transmembrane region" description="Helical" evidence="6">
    <location>
        <begin position="318"/>
        <end position="338"/>
    </location>
</feature>
<dbReference type="PANTHER" id="PTHR23501:SF87">
    <property type="entry name" value="SIDEROPHORE IRON TRANSPORTER 2"/>
    <property type="match status" value="1"/>
</dbReference>
<evidence type="ECO:0000256" key="2">
    <source>
        <dbReference type="ARBA" id="ARBA00022692"/>
    </source>
</evidence>
<dbReference type="InterPro" id="IPR020846">
    <property type="entry name" value="MFS_dom"/>
</dbReference>
<evidence type="ECO:0000313" key="8">
    <source>
        <dbReference type="EMBL" id="ORZ25605.1"/>
    </source>
</evidence>
<keyword evidence="9" id="KW-1185">Reference proteome</keyword>
<evidence type="ECO:0000259" key="7">
    <source>
        <dbReference type="PROSITE" id="PS50850"/>
    </source>
</evidence>
<comment type="subcellular location">
    <subcellularLocation>
        <location evidence="1">Membrane</location>
        <topology evidence="1">Multi-pass membrane protein</topology>
    </subcellularLocation>
</comment>
<gene>
    <name evidence="8" type="ORF">BCR42DRAFT_400534</name>
</gene>
<feature type="transmembrane region" description="Helical" evidence="6">
    <location>
        <begin position="129"/>
        <end position="149"/>
    </location>
</feature>
<dbReference type="InterPro" id="IPR036259">
    <property type="entry name" value="MFS_trans_sf"/>
</dbReference>
<dbReference type="AlphaFoldDB" id="A0A1X2J1F7"/>
<feature type="region of interest" description="Disordered" evidence="5">
    <location>
        <begin position="544"/>
        <end position="592"/>
    </location>
</feature>
<feature type="transmembrane region" description="Helical" evidence="6">
    <location>
        <begin position="279"/>
        <end position="297"/>
    </location>
</feature>
<evidence type="ECO:0000256" key="3">
    <source>
        <dbReference type="ARBA" id="ARBA00022989"/>
    </source>
</evidence>
<feature type="transmembrane region" description="Helical" evidence="6">
    <location>
        <begin position="65"/>
        <end position="84"/>
    </location>
</feature>
<evidence type="ECO:0000256" key="5">
    <source>
        <dbReference type="SAM" id="MobiDB-lite"/>
    </source>
</evidence>
<dbReference type="OrthoDB" id="4078873at2759"/>
<keyword evidence="2 6" id="KW-0812">Transmembrane</keyword>
<feature type="transmembrane region" description="Helical" evidence="6">
    <location>
        <begin position="518"/>
        <end position="535"/>
    </location>
</feature>
<evidence type="ECO:0000256" key="6">
    <source>
        <dbReference type="SAM" id="Phobius"/>
    </source>
</evidence>
<feature type="transmembrane region" description="Helical" evidence="6">
    <location>
        <begin position="96"/>
        <end position="117"/>
    </location>
</feature>
<feature type="transmembrane region" description="Helical" evidence="6">
    <location>
        <begin position="444"/>
        <end position="469"/>
    </location>
</feature>
<proteinExistence type="predicted"/>
<dbReference type="InterPro" id="IPR011701">
    <property type="entry name" value="MFS"/>
</dbReference>
<name>A0A1X2J1F7_9FUNG</name>
<feature type="compositionally biased region" description="Basic and acidic residues" evidence="5">
    <location>
        <begin position="568"/>
        <end position="592"/>
    </location>
</feature>
<feature type="transmembrane region" description="Helical" evidence="6">
    <location>
        <begin position="185"/>
        <end position="206"/>
    </location>
</feature>
<dbReference type="SUPFAM" id="SSF103473">
    <property type="entry name" value="MFS general substrate transporter"/>
    <property type="match status" value="2"/>
</dbReference>
<dbReference type="GO" id="GO:0022857">
    <property type="term" value="F:transmembrane transporter activity"/>
    <property type="evidence" value="ECO:0007669"/>
    <property type="project" value="InterPro"/>
</dbReference>
<dbReference type="Proteomes" id="UP000193560">
    <property type="component" value="Unassembled WGS sequence"/>
</dbReference>
<dbReference type="GO" id="GO:0005886">
    <property type="term" value="C:plasma membrane"/>
    <property type="evidence" value="ECO:0007669"/>
    <property type="project" value="TreeGrafter"/>
</dbReference>
<evidence type="ECO:0000256" key="1">
    <source>
        <dbReference type="ARBA" id="ARBA00004141"/>
    </source>
</evidence>
<accession>A0A1X2J1F7</accession>
<dbReference type="Gene3D" id="1.20.1250.20">
    <property type="entry name" value="MFS general substrate transporter like domains"/>
    <property type="match status" value="2"/>
</dbReference>
<comment type="caution">
    <text evidence="8">The sequence shown here is derived from an EMBL/GenBank/DDBJ whole genome shotgun (WGS) entry which is preliminary data.</text>
</comment>
<reference evidence="8 9" key="1">
    <citation type="submission" date="2016-07" db="EMBL/GenBank/DDBJ databases">
        <title>Pervasive Adenine N6-methylation of Active Genes in Fungi.</title>
        <authorList>
            <consortium name="DOE Joint Genome Institute"/>
            <person name="Mondo S.J."/>
            <person name="Dannebaum R.O."/>
            <person name="Kuo R.C."/>
            <person name="Labutti K."/>
            <person name="Haridas S."/>
            <person name="Kuo A."/>
            <person name="Salamov A."/>
            <person name="Ahrendt S.R."/>
            <person name="Lipzen A."/>
            <person name="Sullivan W."/>
            <person name="Andreopoulos W.B."/>
            <person name="Clum A."/>
            <person name="Lindquist E."/>
            <person name="Daum C."/>
            <person name="Ramamoorthy G.K."/>
            <person name="Gryganskyi A."/>
            <person name="Culley D."/>
            <person name="Magnuson J.K."/>
            <person name="James T.Y."/>
            <person name="O'Malley M.A."/>
            <person name="Stajich J.E."/>
            <person name="Spatafora J.W."/>
            <person name="Visel A."/>
            <person name="Grigoriev I.V."/>
        </authorList>
    </citation>
    <scope>NUCLEOTIDE SEQUENCE [LARGE SCALE GENOMIC DNA]</scope>
    <source>
        <strain evidence="8 9">NRRL 1336</strain>
    </source>
</reference>
<feature type="transmembrane region" description="Helical" evidence="6">
    <location>
        <begin position="410"/>
        <end position="432"/>
    </location>
</feature>
<feature type="domain" description="Major facilitator superfamily (MFS) profile" evidence="7">
    <location>
        <begin position="27"/>
        <end position="540"/>
    </location>
</feature>
<dbReference type="PANTHER" id="PTHR23501">
    <property type="entry name" value="MAJOR FACILITATOR SUPERFAMILY"/>
    <property type="match status" value="1"/>
</dbReference>
<keyword evidence="3 6" id="KW-1133">Transmembrane helix</keyword>
<dbReference type="EMBL" id="MCGE01000001">
    <property type="protein sequence ID" value="ORZ25605.1"/>
    <property type="molecule type" value="Genomic_DNA"/>
</dbReference>
<dbReference type="PROSITE" id="PS50850">
    <property type="entry name" value="MFS"/>
    <property type="match status" value="1"/>
</dbReference>
<sequence>MENTAEKTTLDGVQKVRLFTKVWTKRDKVVIFCGLLLLSWAVNWEGTLGLTTNVNAMIELNSNNIISILSTVAFIIQCVCFPFYSKISDMTGRANAYTAAMVLYVIATIIMASAPTYGSFVGGQVVYSFGYSGILILGPIVIGDLTNVVDRGLMQALYNVPSLINLFVTPLVGDALGVAKWRWGYGMNSILLTVCSVPLLASLWHLQYRVKKSEHYIEYKRQQKAVNNMVKKKTLMEKIAWFIAEVDLIGSLLLVGGLCMILLPLVLSTTMWGGWQSSRTIGCLVAGVVAWVIFGIYEWKFATKPVLPIMKWQNRTPLLGILVLSIVTLISSTNWMYFPTYLMISRKVTSGEATLLDSGYRVGYTIGMVMSGTLMKLFKKWRPMVWMGISLMILGIGLMIPARLPHSSNAFIVISQTIAGFGSGTLDIPIMVAIQSSVGHEDLALVTGLIQVGGSIAGSVGSTLSGAVWNGMLPGLIKDKVPGDYDYAKIVSNIPYAVSLPEDQYNAVVDAFGETQRVLSIIAVSLAGLAFIFTLPMRSFGLEDRQDEQTGDDKADHVDEDLTQYGSRSDEMNSEKVELPEAMNDQHVDSKA</sequence>
<dbReference type="Pfam" id="PF07690">
    <property type="entry name" value="MFS_1"/>
    <property type="match status" value="1"/>
</dbReference>
<feature type="transmembrane region" description="Helical" evidence="6">
    <location>
        <begin position="239"/>
        <end position="267"/>
    </location>
</feature>
<feature type="transmembrane region" description="Helical" evidence="6">
    <location>
        <begin position="385"/>
        <end position="404"/>
    </location>
</feature>
<dbReference type="STRING" id="90262.A0A1X2J1F7"/>
<feature type="transmembrane region" description="Helical" evidence="6">
    <location>
        <begin position="156"/>
        <end position="173"/>
    </location>
</feature>
<keyword evidence="4 6" id="KW-0472">Membrane</keyword>
<feature type="transmembrane region" description="Helical" evidence="6">
    <location>
        <begin position="29"/>
        <end position="45"/>
    </location>
</feature>
<organism evidence="8 9">
    <name type="scientific">Absidia repens</name>
    <dbReference type="NCBI Taxonomy" id="90262"/>
    <lineage>
        <taxon>Eukaryota</taxon>
        <taxon>Fungi</taxon>
        <taxon>Fungi incertae sedis</taxon>
        <taxon>Mucoromycota</taxon>
        <taxon>Mucoromycotina</taxon>
        <taxon>Mucoromycetes</taxon>
        <taxon>Mucorales</taxon>
        <taxon>Cunninghamellaceae</taxon>
        <taxon>Absidia</taxon>
    </lineage>
</organism>
<evidence type="ECO:0000256" key="4">
    <source>
        <dbReference type="ARBA" id="ARBA00023136"/>
    </source>
</evidence>
<evidence type="ECO:0000313" key="9">
    <source>
        <dbReference type="Proteomes" id="UP000193560"/>
    </source>
</evidence>
<feature type="compositionally biased region" description="Basic and acidic residues" evidence="5">
    <location>
        <begin position="544"/>
        <end position="557"/>
    </location>
</feature>
<protein>
    <submittedName>
        <fullName evidence="8">Major facilitator superfamily-domain-containing protein</fullName>
    </submittedName>
</protein>